<proteinExistence type="predicted"/>
<dbReference type="Proteomes" id="UP000545074">
    <property type="component" value="Unassembled WGS sequence"/>
</dbReference>
<dbReference type="AlphaFoldDB" id="A0A7W2KDX2"/>
<dbReference type="RefSeq" id="WP_182389084.1">
    <property type="nucleotide sequence ID" value="NZ_JACGCX010000002.1"/>
</dbReference>
<comment type="caution">
    <text evidence="1">The sequence shown here is derived from an EMBL/GenBank/DDBJ whole genome shotgun (WGS) entry which is preliminary data.</text>
</comment>
<sequence>MIKSEAEEVIERIRQDLEKHGVTIGFEQEVTIPYFGCDLDHYVAQVSEAPGNLVKRILIHDEALWRVFRRGDVPRCKISECQCRGELFGMPIMIEPRTDDSYTILYNNGQTGF</sequence>
<organism evidence="1 2">
    <name type="scientific">Pseudomonas juntendi</name>
    <dbReference type="NCBI Taxonomy" id="2666183"/>
    <lineage>
        <taxon>Bacteria</taxon>
        <taxon>Pseudomonadati</taxon>
        <taxon>Pseudomonadota</taxon>
        <taxon>Gammaproteobacteria</taxon>
        <taxon>Pseudomonadales</taxon>
        <taxon>Pseudomonadaceae</taxon>
        <taxon>Pseudomonas</taxon>
    </lineage>
</organism>
<accession>A0A7W2KDX2</accession>
<reference evidence="1 2" key="1">
    <citation type="submission" date="2020-07" db="EMBL/GenBank/DDBJ databases">
        <title>Diversity of carbapenemase encoding genes among Pseudomonas putida group clinical isolates in a tertiary Brazilian hospital.</title>
        <authorList>
            <person name="Alberto-Lei F."/>
            <person name="Nodari C.S."/>
            <person name="Streling A.P."/>
            <person name="Paulino J.T."/>
            <person name="Bessa-Neto F.O."/>
            <person name="Cayo R."/>
            <person name="Gales A.C."/>
        </authorList>
    </citation>
    <scope>NUCLEOTIDE SEQUENCE [LARGE SCALE GENOMIC DNA]</scope>
    <source>
        <strain evidence="1 2">12815</strain>
    </source>
</reference>
<name>A0A7W2KDX2_9PSED</name>
<evidence type="ECO:0000313" key="2">
    <source>
        <dbReference type="Proteomes" id="UP000545074"/>
    </source>
</evidence>
<gene>
    <name evidence="1" type="ORF">H4C80_05685</name>
</gene>
<evidence type="ECO:0000313" key="1">
    <source>
        <dbReference type="EMBL" id="MBA6096637.1"/>
    </source>
</evidence>
<protein>
    <submittedName>
        <fullName evidence="1">Uncharacterized protein</fullName>
    </submittedName>
</protein>
<dbReference type="EMBL" id="JACGCX010000002">
    <property type="protein sequence ID" value="MBA6096637.1"/>
    <property type="molecule type" value="Genomic_DNA"/>
</dbReference>